<dbReference type="InterPro" id="IPR011701">
    <property type="entry name" value="MFS"/>
</dbReference>
<evidence type="ECO:0000256" key="4">
    <source>
        <dbReference type="ARBA" id="ARBA00023136"/>
    </source>
</evidence>
<evidence type="ECO:0000313" key="8">
    <source>
        <dbReference type="Proteomes" id="UP000007963"/>
    </source>
</evidence>
<name>Q0CDL3_ASPTN</name>
<feature type="transmembrane region" description="Helical" evidence="5">
    <location>
        <begin position="168"/>
        <end position="189"/>
    </location>
</feature>
<feature type="domain" description="Major facilitator superfamily (MFS) profile" evidence="6">
    <location>
        <begin position="15"/>
        <end position="497"/>
    </location>
</feature>
<keyword evidence="4 5" id="KW-0472">Membrane</keyword>
<dbReference type="VEuPathDB" id="FungiDB:ATEG_08221"/>
<feature type="transmembrane region" description="Helical" evidence="5">
    <location>
        <begin position="143"/>
        <end position="162"/>
    </location>
</feature>
<dbReference type="InterPro" id="IPR036259">
    <property type="entry name" value="MFS_trans_sf"/>
</dbReference>
<protein>
    <recommendedName>
        <fullName evidence="6">Major facilitator superfamily (MFS) profile domain-containing protein</fullName>
    </recommendedName>
</protein>
<dbReference type="HOGENOM" id="CLU_008455_13_6_1"/>
<evidence type="ECO:0000259" key="6">
    <source>
        <dbReference type="PROSITE" id="PS50850"/>
    </source>
</evidence>
<comment type="subcellular location">
    <subcellularLocation>
        <location evidence="1">Membrane</location>
        <topology evidence="1">Multi-pass membrane protein</topology>
    </subcellularLocation>
</comment>
<dbReference type="PROSITE" id="PS50850">
    <property type="entry name" value="MFS"/>
    <property type="match status" value="1"/>
</dbReference>
<evidence type="ECO:0000256" key="1">
    <source>
        <dbReference type="ARBA" id="ARBA00004141"/>
    </source>
</evidence>
<dbReference type="GO" id="GO:0005886">
    <property type="term" value="C:plasma membrane"/>
    <property type="evidence" value="ECO:0007669"/>
    <property type="project" value="TreeGrafter"/>
</dbReference>
<accession>Q0CDL3</accession>
<dbReference type="EMBL" id="CH476605">
    <property type="protein sequence ID" value="EAU31394.1"/>
    <property type="molecule type" value="Genomic_DNA"/>
</dbReference>
<dbReference type="OrthoDB" id="2585655at2759"/>
<feature type="transmembrane region" description="Helical" evidence="5">
    <location>
        <begin position="12"/>
        <end position="34"/>
    </location>
</feature>
<gene>
    <name evidence="7" type="ORF">ATEG_08221</name>
</gene>
<dbReference type="Pfam" id="PF07690">
    <property type="entry name" value="MFS_1"/>
    <property type="match status" value="1"/>
</dbReference>
<evidence type="ECO:0000256" key="2">
    <source>
        <dbReference type="ARBA" id="ARBA00022692"/>
    </source>
</evidence>
<sequence>MTDPKLFPRRVRYAGLVTLNCFVFIGNMYASGIPTGFESLGADLHVPMAKLTDLVSYTVMTMGLCNLFWMPLALCIGKRPAVVLSLAMFVGGQIWTCVAKDYNSLMGARVFSAFGLGSVESIGPSILADMFYEKDYASAMATYAFFLAGGSQIGPVIAGYLIKARGWRWFFILCLILSAVNLVTTFFFLPETLYEPDDAEEPATESDKEPTGHIEAVPVRAAFDYSTYWQSLFTLRLSKGARKHGVFKYFAMVFILPLPMILIPGVLLALMMYGVALGAYVQPPQSPCRTQTMWEKRANNPSTVSMSALGPTLLSPPPYLFSSAALGLFSLSSFIGILVAFPIAGPLTDLLSRTLRRRNNNIHKPEHRIPALIVPFVISPIGLIIFGEAISQHMHYAVAAVGQAMATASLALVPSVMLSYVVDAYPHTSGEALVLVNASKNVVAFGLTKGSYAWMEMEGVRKMFFEFAGIQWAVLFLGLPLYVFGPWVRRRMEKLGL</sequence>
<dbReference type="RefSeq" id="XP_001216842.1">
    <property type="nucleotide sequence ID" value="XM_001216842.1"/>
</dbReference>
<feature type="transmembrane region" description="Helical" evidence="5">
    <location>
        <begin position="467"/>
        <end position="488"/>
    </location>
</feature>
<feature type="transmembrane region" description="Helical" evidence="5">
    <location>
        <begin position="81"/>
        <end position="98"/>
    </location>
</feature>
<reference evidence="8" key="1">
    <citation type="submission" date="2005-09" db="EMBL/GenBank/DDBJ databases">
        <title>Annotation of the Aspergillus terreus NIH2624 genome.</title>
        <authorList>
            <person name="Birren B.W."/>
            <person name="Lander E.S."/>
            <person name="Galagan J.E."/>
            <person name="Nusbaum C."/>
            <person name="Devon K."/>
            <person name="Henn M."/>
            <person name="Ma L.-J."/>
            <person name="Jaffe D.B."/>
            <person name="Butler J."/>
            <person name="Alvarez P."/>
            <person name="Gnerre S."/>
            <person name="Grabherr M."/>
            <person name="Kleber M."/>
            <person name="Mauceli E.W."/>
            <person name="Brockman W."/>
            <person name="Rounsley S."/>
            <person name="Young S.K."/>
            <person name="LaButti K."/>
            <person name="Pushparaj V."/>
            <person name="DeCaprio D."/>
            <person name="Crawford M."/>
            <person name="Koehrsen M."/>
            <person name="Engels R."/>
            <person name="Montgomery P."/>
            <person name="Pearson M."/>
            <person name="Howarth C."/>
            <person name="Larson L."/>
            <person name="Luoma S."/>
            <person name="White J."/>
            <person name="Alvarado L."/>
            <person name="Kodira C.D."/>
            <person name="Zeng Q."/>
            <person name="Oleary S."/>
            <person name="Yandava C."/>
            <person name="Denning D.W."/>
            <person name="Nierman W.C."/>
            <person name="Milne T."/>
            <person name="Madden K."/>
        </authorList>
    </citation>
    <scope>NUCLEOTIDE SEQUENCE [LARGE SCALE GENOMIC DNA]</scope>
    <source>
        <strain evidence="8">NIH 2624 / FGSC A1156</strain>
    </source>
</reference>
<dbReference type="PANTHER" id="PTHR23502">
    <property type="entry name" value="MAJOR FACILITATOR SUPERFAMILY"/>
    <property type="match status" value="1"/>
</dbReference>
<feature type="transmembrane region" description="Helical" evidence="5">
    <location>
        <begin position="396"/>
        <end position="422"/>
    </location>
</feature>
<feature type="transmembrane region" description="Helical" evidence="5">
    <location>
        <begin position="434"/>
        <end position="455"/>
    </location>
</feature>
<evidence type="ECO:0000256" key="3">
    <source>
        <dbReference type="ARBA" id="ARBA00022989"/>
    </source>
</evidence>
<dbReference type="InterPro" id="IPR020846">
    <property type="entry name" value="MFS_dom"/>
</dbReference>
<dbReference type="SUPFAM" id="SSF103473">
    <property type="entry name" value="MFS general substrate transporter"/>
    <property type="match status" value="1"/>
</dbReference>
<evidence type="ECO:0000313" key="7">
    <source>
        <dbReference type="EMBL" id="EAU31394.1"/>
    </source>
</evidence>
<feature type="transmembrane region" description="Helical" evidence="5">
    <location>
        <begin position="54"/>
        <end position="74"/>
    </location>
</feature>
<dbReference type="GO" id="GO:0022857">
    <property type="term" value="F:transmembrane transporter activity"/>
    <property type="evidence" value="ECO:0007669"/>
    <property type="project" value="InterPro"/>
</dbReference>
<feature type="transmembrane region" description="Helical" evidence="5">
    <location>
        <begin position="249"/>
        <end position="276"/>
    </location>
</feature>
<feature type="transmembrane region" description="Helical" evidence="5">
    <location>
        <begin position="319"/>
        <end position="348"/>
    </location>
</feature>
<dbReference type="GeneID" id="4353487"/>
<dbReference type="OMA" id="DKMFYEF"/>
<dbReference type="PANTHER" id="PTHR23502:SF160">
    <property type="entry name" value="MAJOR FACILITATOR SUPERFAMILY (MFS) PROFILE DOMAIN-CONTAINING PROTEIN-RELATED"/>
    <property type="match status" value="1"/>
</dbReference>
<dbReference type="Gene3D" id="1.20.1250.20">
    <property type="entry name" value="MFS general substrate transporter like domains"/>
    <property type="match status" value="1"/>
</dbReference>
<dbReference type="Gene3D" id="1.20.1720.10">
    <property type="entry name" value="Multidrug resistance protein D"/>
    <property type="match status" value="1"/>
</dbReference>
<proteinExistence type="predicted"/>
<keyword evidence="2 5" id="KW-0812">Transmembrane</keyword>
<dbReference type="AlphaFoldDB" id="Q0CDL3"/>
<organism evidence="7 8">
    <name type="scientific">Aspergillus terreus (strain NIH 2624 / FGSC A1156)</name>
    <dbReference type="NCBI Taxonomy" id="341663"/>
    <lineage>
        <taxon>Eukaryota</taxon>
        <taxon>Fungi</taxon>
        <taxon>Dikarya</taxon>
        <taxon>Ascomycota</taxon>
        <taxon>Pezizomycotina</taxon>
        <taxon>Eurotiomycetes</taxon>
        <taxon>Eurotiomycetidae</taxon>
        <taxon>Eurotiales</taxon>
        <taxon>Aspergillaceae</taxon>
        <taxon>Aspergillus</taxon>
        <taxon>Aspergillus subgen. Circumdati</taxon>
    </lineage>
</organism>
<dbReference type="Proteomes" id="UP000007963">
    <property type="component" value="Unassembled WGS sequence"/>
</dbReference>
<dbReference type="eggNOG" id="KOG0255">
    <property type="taxonomic scope" value="Eukaryota"/>
</dbReference>
<feature type="transmembrane region" description="Helical" evidence="5">
    <location>
        <begin position="369"/>
        <end position="390"/>
    </location>
</feature>
<evidence type="ECO:0000256" key="5">
    <source>
        <dbReference type="SAM" id="Phobius"/>
    </source>
</evidence>
<dbReference type="STRING" id="341663.Q0CDL3"/>
<keyword evidence="3 5" id="KW-1133">Transmembrane helix</keyword>